<dbReference type="PANTHER" id="PTHR30461:SF23">
    <property type="entry name" value="DNA RECOMBINASE-RELATED"/>
    <property type="match status" value="1"/>
</dbReference>
<evidence type="ECO:0000313" key="5">
    <source>
        <dbReference type="Proteomes" id="UP001164187"/>
    </source>
</evidence>
<dbReference type="EMBL" id="CP114052">
    <property type="protein sequence ID" value="WAW14062.1"/>
    <property type="molecule type" value="Genomic_DNA"/>
</dbReference>
<dbReference type="InterPro" id="IPR011109">
    <property type="entry name" value="DNA_bind_recombinase_dom"/>
</dbReference>
<dbReference type="InterPro" id="IPR038109">
    <property type="entry name" value="DNA_bind_recomb_sf"/>
</dbReference>
<dbReference type="Gene3D" id="3.40.50.1390">
    <property type="entry name" value="Resolvase, N-terminal catalytic domain"/>
    <property type="match status" value="1"/>
</dbReference>
<dbReference type="PROSITE" id="PS51736">
    <property type="entry name" value="RECOMBINASES_3"/>
    <property type="match status" value="1"/>
</dbReference>
<accession>A0ABY7JQV6</accession>
<keyword evidence="5" id="KW-1185">Reference proteome</keyword>
<dbReference type="InterPro" id="IPR006119">
    <property type="entry name" value="Resolv_N"/>
</dbReference>
<keyword evidence="1" id="KW-0175">Coiled coil</keyword>
<dbReference type="InterPro" id="IPR050639">
    <property type="entry name" value="SSR_resolvase"/>
</dbReference>
<dbReference type="Proteomes" id="UP001164187">
    <property type="component" value="Chromosome"/>
</dbReference>
<dbReference type="Pfam" id="PF13408">
    <property type="entry name" value="Zn_ribbon_recom"/>
    <property type="match status" value="1"/>
</dbReference>
<dbReference type="Pfam" id="PF00239">
    <property type="entry name" value="Resolvase"/>
    <property type="match status" value="1"/>
</dbReference>
<gene>
    <name evidence="4" type="ORF">O0R46_05500</name>
</gene>
<feature type="domain" description="Recombinase" evidence="3">
    <location>
        <begin position="178"/>
        <end position="306"/>
    </location>
</feature>
<dbReference type="SUPFAM" id="SSF53041">
    <property type="entry name" value="Resolvase-like"/>
    <property type="match status" value="1"/>
</dbReference>
<name>A0ABY7JQV6_9FIRM</name>
<organism evidence="4 5">
    <name type="scientific">Peptostreptococcus equinus</name>
    <dbReference type="NCBI Taxonomy" id="3003601"/>
    <lineage>
        <taxon>Bacteria</taxon>
        <taxon>Bacillati</taxon>
        <taxon>Bacillota</taxon>
        <taxon>Clostridia</taxon>
        <taxon>Peptostreptococcales</taxon>
        <taxon>Peptostreptococcaceae</taxon>
        <taxon>Peptostreptococcus</taxon>
    </lineage>
</organism>
<reference evidence="4" key="1">
    <citation type="submission" date="2022-12" db="EMBL/GenBank/DDBJ databases">
        <title>Peptostreptococcus.</title>
        <authorList>
            <person name="Lee S.H."/>
        </authorList>
    </citation>
    <scope>NUCLEOTIDE SEQUENCE</scope>
    <source>
        <strain evidence="4">CBA3647</strain>
    </source>
</reference>
<dbReference type="CDD" id="cd00338">
    <property type="entry name" value="Ser_Recombinase"/>
    <property type="match status" value="1"/>
</dbReference>
<dbReference type="InterPro" id="IPR025827">
    <property type="entry name" value="Zn_ribbon_recom_dom"/>
</dbReference>
<feature type="coiled-coil region" evidence="1">
    <location>
        <begin position="441"/>
        <end position="475"/>
    </location>
</feature>
<protein>
    <submittedName>
        <fullName evidence="4">Recombinase family protein</fullName>
    </submittedName>
</protein>
<dbReference type="InterPro" id="IPR036162">
    <property type="entry name" value="Resolvase-like_N_sf"/>
</dbReference>
<dbReference type="Gene3D" id="3.90.1750.20">
    <property type="entry name" value="Putative Large Serine Recombinase, Chain B, Domain 2"/>
    <property type="match status" value="1"/>
</dbReference>
<proteinExistence type="predicted"/>
<dbReference type="PANTHER" id="PTHR30461">
    <property type="entry name" value="DNA-INVERTASE FROM LAMBDOID PROPHAGE"/>
    <property type="match status" value="1"/>
</dbReference>
<feature type="domain" description="Resolvase/invertase-type recombinase catalytic" evidence="2">
    <location>
        <begin position="27"/>
        <end position="175"/>
    </location>
</feature>
<evidence type="ECO:0000256" key="1">
    <source>
        <dbReference type="SAM" id="Coils"/>
    </source>
</evidence>
<dbReference type="SMART" id="SM00857">
    <property type="entry name" value="Resolvase"/>
    <property type="match status" value="1"/>
</dbReference>
<evidence type="ECO:0000313" key="4">
    <source>
        <dbReference type="EMBL" id="WAW14062.1"/>
    </source>
</evidence>
<dbReference type="Pfam" id="PF07508">
    <property type="entry name" value="Recombinase"/>
    <property type="match status" value="1"/>
</dbReference>
<dbReference type="RefSeq" id="WP_269310724.1">
    <property type="nucleotide sequence ID" value="NZ_CP114052.1"/>
</dbReference>
<sequence length="521" mass="60088">MAKKVRTIPATINRFSLEPIVSTKKRKTAGYARVSTDSEEQATSYESQMAYYKNYIESRSDWEFVGMYSDEGISATNTKRRDGFKQMISDALDGKVDLIVTKSVSRFARNTVDSLQTVRKLKENGIEVYFEKENIWTLDAKGELLITIMSSLAQEESRSISENTTWGKRKQFADGKGSLGFKHFLGYDKGFVINTEEAKTVKLIYKLYASGLSFYAVAKELTNRGIKTPFGKNKWHVSTVKSILTNEKYKGDALWQKGYISDFLQKTRKENKGEIPQYYVEEHHEAIIQPEQFDFIQAEIARRGNDGRGSGLTIFSNKIKCGKCGAWYGLKTWHSNDEYRREIYRCNDKYKTKGKPCKSPHLTEDEIKDIFIKAVNKFVKVRKTVVKEISSFIDTICVTTDLEIETTKLKKDMENIISEMESIIRENAKTIQNQEEYLQRENKIRLRYSDLNSKLAEVENEIKIKQNRKTMLENFIKTLDGISGEITEFDEDLWSGLLDHILIKEKGHYTVVFKNGTEVDI</sequence>
<evidence type="ECO:0000259" key="2">
    <source>
        <dbReference type="PROSITE" id="PS51736"/>
    </source>
</evidence>
<dbReference type="PROSITE" id="PS51737">
    <property type="entry name" value="RECOMBINASE_DNA_BIND"/>
    <property type="match status" value="1"/>
</dbReference>
<evidence type="ECO:0000259" key="3">
    <source>
        <dbReference type="PROSITE" id="PS51737"/>
    </source>
</evidence>